<evidence type="ECO:0000313" key="2">
    <source>
        <dbReference type="EMBL" id="PFG44438.1"/>
    </source>
</evidence>
<dbReference type="OrthoDB" id="3203519at2"/>
<evidence type="ECO:0000313" key="3">
    <source>
        <dbReference type="Proteomes" id="UP000224130"/>
    </source>
</evidence>
<proteinExistence type="predicted"/>
<keyword evidence="1" id="KW-1133">Transmembrane helix</keyword>
<comment type="caution">
    <text evidence="2">The sequence shown here is derived from an EMBL/GenBank/DDBJ whole genome shotgun (WGS) entry which is preliminary data.</text>
</comment>
<dbReference type="InterPro" id="IPR025101">
    <property type="entry name" value="DUF4012"/>
</dbReference>
<organism evidence="2 3">
    <name type="scientific">Isoptericola jiangsuensis</name>
    <dbReference type="NCBI Taxonomy" id="548579"/>
    <lineage>
        <taxon>Bacteria</taxon>
        <taxon>Bacillati</taxon>
        <taxon>Actinomycetota</taxon>
        <taxon>Actinomycetes</taxon>
        <taxon>Micrococcales</taxon>
        <taxon>Promicromonosporaceae</taxon>
        <taxon>Isoptericola</taxon>
    </lineage>
</organism>
<name>A0A2A9EZY3_9MICO</name>
<protein>
    <submittedName>
        <fullName evidence="2">Uncharacterized protein DUF4012</fullName>
    </submittedName>
</protein>
<dbReference type="RefSeq" id="WP_098464638.1">
    <property type="nucleotide sequence ID" value="NZ_PDJJ01000001.1"/>
</dbReference>
<dbReference type="Proteomes" id="UP000224130">
    <property type="component" value="Unassembled WGS sequence"/>
</dbReference>
<accession>A0A2A9EZY3</accession>
<dbReference type="EMBL" id="PDJJ01000001">
    <property type="protein sequence ID" value="PFG44438.1"/>
    <property type="molecule type" value="Genomic_DNA"/>
</dbReference>
<dbReference type="Pfam" id="PF13196">
    <property type="entry name" value="DUF4012"/>
    <property type="match status" value="1"/>
</dbReference>
<evidence type="ECO:0000256" key="1">
    <source>
        <dbReference type="SAM" id="Phobius"/>
    </source>
</evidence>
<keyword evidence="1" id="KW-0812">Transmembrane</keyword>
<sequence length="631" mass="65121">MPDATDRHGTPPVVRRAPHRRRRRALGWLLVAILVVAVGVAVCAVLIVRDAFTARDALDEAAAAVPAVEQAVRDGMTVRDPDAAPLTGTPALLDLQRSTQTAREATDGWLWAAAAHLPLVGESVGAATTVSAVIDDVADVALPALAETVDAATRTGRTEQGGLDLAPLSAVAGDVTAAREMIAASGADLAAIDTAHIQDRFAEPVQLLDAQLTELDVLLATAERATVLLPALLGADGPRRYVLLGLSNAELRAGGGIPGALTELRVDDGSLGVGAQASTGAFGPYAEPVLPLDPEDEAAYSARLGRFVQDVTLTPDFATTGPLVAEMWQRSRGEEVDGVLATDPVALSALLEVTGPVEIDLPPGLATALGTGTLVVESSTVVDLLLRRTYDVLDPGLADRFFAVVAAAVFDELTADDVSPAALLPALERVSHDHRLLVWSARPDEQALLAGTLVAGTFADDRARDAVGVFLDDLVVGKLSAYLDVQVGLGASACTDAVGREDTVEVTLTNRLDEGTAQDLPSYVAGPEGDPDRGRMLLTVSAYGPRDGGLPRLARDGGTVGGDTLEVHGRQRVAITVDLRPGESTVVAVTVPATAAGARGEGSAAPGTLEVWTTPTVSAPGLHVLDVPRCG</sequence>
<dbReference type="AlphaFoldDB" id="A0A2A9EZY3"/>
<keyword evidence="3" id="KW-1185">Reference proteome</keyword>
<feature type="transmembrane region" description="Helical" evidence="1">
    <location>
        <begin position="25"/>
        <end position="48"/>
    </location>
</feature>
<reference evidence="2 3" key="1">
    <citation type="submission" date="2017-10" db="EMBL/GenBank/DDBJ databases">
        <title>Sequencing the genomes of 1000 actinobacteria strains.</title>
        <authorList>
            <person name="Klenk H.-P."/>
        </authorList>
    </citation>
    <scope>NUCLEOTIDE SEQUENCE [LARGE SCALE GENOMIC DNA]</scope>
    <source>
        <strain evidence="2 3">DSM 21863</strain>
    </source>
</reference>
<gene>
    <name evidence="2" type="ORF">ATJ88_3162</name>
</gene>
<keyword evidence="1" id="KW-0472">Membrane</keyword>